<keyword evidence="8" id="KW-0464">Manganese</keyword>
<gene>
    <name evidence="11" type="ORF">IAC61_00845</name>
</gene>
<evidence type="ECO:0000313" key="11">
    <source>
        <dbReference type="EMBL" id="MBO8425852.1"/>
    </source>
</evidence>
<comment type="subunit">
    <text evidence="4">Homodimer.</text>
</comment>
<dbReference type="CDD" id="cd00429">
    <property type="entry name" value="RPE"/>
    <property type="match status" value="1"/>
</dbReference>
<evidence type="ECO:0000256" key="1">
    <source>
        <dbReference type="ARBA" id="ARBA00001936"/>
    </source>
</evidence>
<dbReference type="InterPro" id="IPR011060">
    <property type="entry name" value="RibuloseP-bd_barrel"/>
</dbReference>
<dbReference type="FunFam" id="3.20.20.70:FF:000191">
    <property type="entry name" value="ribulose-phosphate 3-epimerase isoform X2"/>
    <property type="match status" value="1"/>
</dbReference>
<dbReference type="Gene3D" id="3.20.20.70">
    <property type="entry name" value="Aldolase class I"/>
    <property type="match status" value="1"/>
</dbReference>
<organism evidence="11 12">
    <name type="scientific">Candidatus Alloenteromonas pullistercoris</name>
    <dbReference type="NCBI Taxonomy" id="2840785"/>
    <lineage>
        <taxon>Bacteria</taxon>
        <taxon>Bacillati</taxon>
        <taxon>Bacillota</taxon>
        <taxon>Bacillota incertae sedis</taxon>
        <taxon>Candidatus Alloenteromonas</taxon>
    </lineage>
</organism>
<dbReference type="NCBIfam" id="NF004076">
    <property type="entry name" value="PRK05581.1-4"/>
    <property type="match status" value="1"/>
</dbReference>
<evidence type="ECO:0000256" key="10">
    <source>
        <dbReference type="ARBA" id="ARBA00023277"/>
    </source>
</evidence>
<comment type="cofactor">
    <cofactor evidence="3">
        <name>Fe(2+)</name>
        <dbReference type="ChEBI" id="CHEBI:29033"/>
    </cofactor>
</comment>
<dbReference type="PROSITE" id="PS01085">
    <property type="entry name" value="RIBUL_P_3_EPIMER_1"/>
    <property type="match status" value="1"/>
</dbReference>
<dbReference type="GO" id="GO:0006163">
    <property type="term" value="P:purine nucleotide metabolic process"/>
    <property type="evidence" value="ECO:0007669"/>
    <property type="project" value="UniProtKB-ARBA"/>
</dbReference>
<dbReference type="PANTHER" id="PTHR11749">
    <property type="entry name" value="RIBULOSE-5-PHOSPHATE-3-EPIMERASE"/>
    <property type="match status" value="1"/>
</dbReference>
<evidence type="ECO:0000256" key="7">
    <source>
        <dbReference type="ARBA" id="ARBA00023004"/>
    </source>
</evidence>
<dbReference type="SUPFAM" id="SSF51366">
    <property type="entry name" value="Ribulose-phoshate binding barrel"/>
    <property type="match status" value="1"/>
</dbReference>
<dbReference type="InterPro" id="IPR013785">
    <property type="entry name" value="Aldolase_TIM"/>
</dbReference>
<keyword evidence="7" id="KW-0408">Iron</keyword>
<dbReference type="GO" id="GO:0005975">
    <property type="term" value="P:carbohydrate metabolic process"/>
    <property type="evidence" value="ECO:0007669"/>
    <property type="project" value="InterPro"/>
</dbReference>
<dbReference type="GO" id="GO:0046872">
    <property type="term" value="F:metal ion binding"/>
    <property type="evidence" value="ECO:0007669"/>
    <property type="project" value="UniProtKB-KW"/>
</dbReference>
<evidence type="ECO:0000256" key="4">
    <source>
        <dbReference type="ARBA" id="ARBA00011738"/>
    </source>
</evidence>
<keyword evidence="9" id="KW-0413">Isomerase</keyword>
<dbReference type="GO" id="GO:0016857">
    <property type="term" value="F:racemase and epimerase activity, acting on carbohydrates and derivatives"/>
    <property type="evidence" value="ECO:0007669"/>
    <property type="project" value="InterPro"/>
</dbReference>
<keyword evidence="10" id="KW-0119">Carbohydrate metabolism</keyword>
<comment type="cofactor">
    <cofactor evidence="2">
        <name>Zn(2+)</name>
        <dbReference type="ChEBI" id="CHEBI:29105"/>
    </cofactor>
</comment>
<dbReference type="InterPro" id="IPR000056">
    <property type="entry name" value="Ribul_P_3_epim-like"/>
</dbReference>
<dbReference type="Proteomes" id="UP000823634">
    <property type="component" value="Unassembled WGS sequence"/>
</dbReference>
<evidence type="ECO:0000256" key="2">
    <source>
        <dbReference type="ARBA" id="ARBA00001947"/>
    </source>
</evidence>
<evidence type="ECO:0000256" key="8">
    <source>
        <dbReference type="ARBA" id="ARBA00023211"/>
    </source>
</evidence>
<accession>A0A9D9DE39</accession>
<evidence type="ECO:0000256" key="3">
    <source>
        <dbReference type="ARBA" id="ARBA00001954"/>
    </source>
</evidence>
<dbReference type="GO" id="GO:0006091">
    <property type="term" value="P:generation of precursor metabolites and energy"/>
    <property type="evidence" value="ECO:0007669"/>
    <property type="project" value="UniProtKB-ARBA"/>
</dbReference>
<reference evidence="11" key="1">
    <citation type="submission" date="2020-10" db="EMBL/GenBank/DDBJ databases">
        <authorList>
            <person name="Gilroy R."/>
        </authorList>
    </citation>
    <scope>NUCLEOTIDE SEQUENCE</scope>
    <source>
        <strain evidence="11">17113</strain>
    </source>
</reference>
<dbReference type="Pfam" id="PF00834">
    <property type="entry name" value="Ribul_P_3_epim"/>
    <property type="match status" value="1"/>
</dbReference>
<dbReference type="AlphaFoldDB" id="A0A9D9DE39"/>
<evidence type="ECO:0000256" key="6">
    <source>
        <dbReference type="ARBA" id="ARBA00022833"/>
    </source>
</evidence>
<evidence type="ECO:0000256" key="9">
    <source>
        <dbReference type="ARBA" id="ARBA00023235"/>
    </source>
</evidence>
<name>A0A9D9DE39_9FIRM</name>
<dbReference type="GO" id="GO:1901135">
    <property type="term" value="P:carbohydrate derivative metabolic process"/>
    <property type="evidence" value="ECO:0007669"/>
    <property type="project" value="UniProtKB-ARBA"/>
</dbReference>
<comment type="cofactor">
    <cofactor evidence="1">
        <name>Mn(2+)</name>
        <dbReference type="ChEBI" id="CHEBI:29035"/>
    </cofactor>
</comment>
<reference evidence="11" key="2">
    <citation type="journal article" date="2021" name="PeerJ">
        <title>Extensive microbial diversity within the chicken gut microbiome revealed by metagenomics and culture.</title>
        <authorList>
            <person name="Gilroy R."/>
            <person name="Ravi A."/>
            <person name="Getino M."/>
            <person name="Pursley I."/>
            <person name="Horton D.L."/>
            <person name="Alikhan N.F."/>
            <person name="Baker D."/>
            <person name="Gharbi K."/>
            <person name="Hall N."/>
            <person name="Watson M."/>
            <person name="Adriaenssens E.M."/>
            <person name="Foster-Nyarko E."/>
            <person name="Jarju S."/>
            <person name="Secka A."/>
            <person name="Antonio M."/>
            <person name="Oren A."/>
            <person name="Chaudhuri R.R."/>
            <person name="La Ragione R."/>
            <person name="Hildebrand F."/>
            <person name="Pallen M.J."/>
        </authorList>
    </citation>
    <scope>NUCLEOTIDE SEQUENCE</scope>
    <source>
        <strain evidence="11">17113</strain>
    </source>
</reference>
<evidence type="ECO:0000313" key="12">
    <source>
        <dbReference type="Proteomes" id="UP000823634"/>
    </source>
</evidence>
<proteinExistence type="predicted"/>
<keyword evidence="6" id="KW-0862">Zinc</keyword>
<dbReference type="EMBL" id="JADINA010000007">
    <property type="protein sequence ID" value="MBO8425852.1"/>
    <property type="molecule type" value="Genomic_DNA"/>
</dbReference>
<keyword evidence="5" id="KW-0479">Metal-binding</keyword>
<sequence length="215" mass="23166">MRKVIVAPSVLSCDKSDFRGEVEKVVEAGAKFIHLDIMDGKFVQNSTSLIEYLPLISDLRVFRDTHIMVRDIKFYVDVYAPYSDCLTFHLEASNDVRGDIAYIRSKGVKVGISIKPDTPASALFPYLGDIDLALVMSVEPGKGGQGYIPSSTGKIGALREAIDAGGYSCLLSVDGGINGLTGALARESGADVLVAGSYIYGHPDFRERIKALLGD</sequence>
<evidence type="ECO:0000256" key="5">
    <source>
        <dbReference type="ARBA" id="ARBA00022723"/>
    </source>
</evidence>
<dbReference type="GO" id="GO:0046496">
    <property type="term" value="P:nicotinamide nucleotide metabolic process"/>
    <property type="evidence" value="ECO:0007669"/>
    <property type="project" value="UniProtKB-ARBA"/>
</dbReference>
<protein>
    <submittedName>
        <fullName evidence="11">Ribulose-phosphate 3-epimerase</fullName>
    </submittedName>
</protein>
<comment type="caution">
    <text evidence="11">The sequence shown here is derived from an EMBL/GenBank/DDBJ whole genome shotgun (WGS) entry which is preliminary data.</text>
</comment>